<dbReference type="EMBL" id="CP035282">
    <property type="protein sequence ID" value="QAT61500.1"/>
    <property type="molecule type" value="Genomic_DNA"/>
</dbReference>
<dbReference type="KEGG" id="spoa:EQM13_07870"/>
<protein>
    <recommendedName>
        <fullName evidence="3">Lipid-A-disaccharide synthase</fullName>
    </recommendedName>
</protein>
<dbReference type="AlphaFoldDB" id="A0A410QC09"/>
<dbReference type="RefSeq" id="WP_071138876.1">
    <property type="nucleotide sequence ID" value="NZ_CP035282.1"/>
</dbReference>
<proteinExistence type="predicted"/>
<keyword evidence="2" id="KW-1185">Reference proteome</keyword>
<name>A0A410QC09_9FIRM</name>
<evidence type="ECO:0000313" key="1">
    <source>
        <dbReference type="EMBL" id="QAT61500.1"/>
    </source>
</evidence>
<sequence>MKKVSILLVGGIRDEKAAKIIQNLKSGLSQREINADVQFVNTYKTQDLSIFEDKMDMVVTAGTAAIQTKLPVIQGLCLLYPWMGMDKLYQDIEKNIK</sequence>
<accession>A0A410QC09</accession>
<dbReference type="Proteomes" id="UP000287969">
    <property type="component" value="Chromosome"/>
</dbReference>
<dbReference type="OrthoDB" id="2064372at2"/>
<reference evidence="2" key="1">
    <citation type="submission" date="2019-01" db="EMBL/GenBank/DDBJ databases">
        <title>Draft genomes of a novel of Sporanaerobacter strains.</title>
        <authorList>
            <person name="Ma S."/>
        </authorList>
    </citation>
    <scope>NUCLEOTIDE SEQUENCE [LARGE SCALE GENOMIC DNA]</scope>
    <source>
        <strain evidence="2">NJN-17</strain>
    </source>
</reference>
<gene>
    <name evidence="1" type="ORF">EQM13_07870</name>
</gene>
<evidence type="ECO:0008006" key="3">
    <source>
        <dbReference type="Google" id="ProtNLM"/>
    </source>
</evidence>
<organism evidence="1 2">
    <name type="scientific">Acidilutibacter cellobiosedens</name>
    <dbReference type="NCBI Taxonomy" id="2507161"/>
    <lineage>
        <taxon>Bacteria</taxon>
        <taxon>Bacillati</taxon>
        <taxon>Bacillota</taxon>
        <taxon>Tissierellia</taxon>
        <taxon>Tissierellales</taxon>
        <taxon>Acidilutibacteraceae</taxon>
        <taxon>Acidilutibacter</taxon>
    </lineage>
</organism>
<evidence type="ECO:0000313" key="2">
    <source>
        <dbReference type="Proteomes" id="UP000287969"/>
    </source>
</evidence>